<dbReference type="EMBL" id="PYGA01000012">
    <property type="protein sequence ID" value="PSK96244.1"/>
    <property type="molecule type" value="Genomic_DNA"/>
</dbReference>
<evidence type="ECO:0000256" key="1">
    <source>
        <dbReference type="SAM" id="MobiDB-lite"/>
    </source>
</evidence>
<keyword evidence="3" id="KW-1185">Reference proteome</keyword>
<protein>
    <submittedName>
        <fullName evidence="2">Uncharacterized protein</fullName>
    </submittedName>
</protein>
<evidence type="ECO:0000313" key="2">
    <source>
        <dbReference type="EMBL" id="PSK96244.1"/>
    </source>
</evidence>
<name>A0A2P8DGA1_9ACTN</name>
<feature type="region of interest" description="Disordered" evidence="1">
    <location>
        <begin position="1"/>
        <end position="23"/>
    </location>
</feature>
<reference evidence="2 3" key="1">
    <citation type="submission" date="2018-03" db="EMBL/GenBank/DDBJ databases">
        <title>Genomic Encyclopedia of Archaeal and Bacterial Type Strains, Phase II (KMG-II): from individual species to whole genera.</title>
        <authorList>
            <person name="Goeker M."/>
        </authorList>
    </citation>
    <scope>NUCLEOTIDE SEQUENCE [LARGE SCALE GENOMIC DNA]</scope>
    <source>
        <strain evidence="2 3">DSM 45312</strain>
    </source>
</reference>
<sequence length="71" mass="7936">MRDDEAAYRGRHRKGPVGGRKPKRAGWAKLALRYAVRFGCMLVLQELLKPVLPSLGPVLQWLGSPEKSHGE</sequence>
<proteinExistence type="predicted"/>
<feature type="compositionally biased region" description="Basic residues" evidence="1">
    <location>
        <begin position="9"/>
        <end position="23"/>
    </location>
</feature>
<gene>
    <name evidence="2" type="ORF">CLV63_112126</name>
</gene>
<organism evidence="2 3">
    <name type="scientific">Murinocardiopsis flavida</name>
    <dbReference type="NCBI Taxonomy" id="645275"/>
    <lineage>
        <taxon>Bacteria</taxon>
        <taxon>Bacillati</taxon>
        <taxon>Actinomycetota</taxon>
        <taxon>Actinomycetes</taxon>
        <taxon>Streptosporangiales</taxon>
        <taxon>Nocardiopsidaceae</taxon>
        <taxon>Murinocardiopsis</taxon>
    </lineage>
</organism>
<comment type="caution">
    <text evidence="2">The sequence shown here is derived from an EMBL/GenBank/DDBJ whole genome shotgun (WGS) entry which is preliminary data.</text>
</comment>
<dbReference type="AlphaFoldDB" id="A0A2P8DGA1"/>
<dbReference type="Proteomes" id="UP000240542">
    <property type="component" value="Unassembled WGS sequence"/>
</dbReference>
<evidence type="ECO:0000313" key="3">
    <source>
        <dbReference type="Proteomes" id="UP000240542"/>
    </source>
</evidence>
<accession>A0A2P8DGA1</accession>